<dbReference type="Gene3D" id="1.25.40.10">
    <property type="entry name" value="Tetratricopeptide repeat domain"/>
    <property type="match status" value="1"/>
</dbReference>
<dbReference type="Pfam" id="PF13424">
    <property type="entry name" value="TPR_12"/>
    <property type="match status" value="1"/>
</dbReference>
<keyword evidence="3" id="KW-1185">Reference proteome</keyword>
<evidence type="ECO:0000259" key="1">
    <source>
        <dbReference type="Pfam" id="PF00931"/>
    </source>
</evidence>
<dbReference type="Proteomes" id="UP000293360">
    <property type="component" value="Unassembled WGS sequence"/>
</dbReference>
<dbReference type="InterPro" id="IPR002182">
    <property type="entry name" value="NB-ARC"/>
</dbReference>
<protein>
    <recommendedName>
        <fullName evidence="1">NB-ARC domain-containing protein</fullName>
    </recommendedName>
</protein>
<accession>A0A4Q4TVY7</accession>
<dbReference type="STRING" id="155417.A0A4Q4TVY7"/>
<dbReference type="Pfam" id="PF13374">
    <property type="entry name" value="TPR_10"/>
    <property type="match status" value="1"/>
</dbReference>
<sequence>MVPFGRNEDFIGRESILQQLFERVPPSTKRDDCQRTAVEGLGGVGKTQVALEAAYRIRDKHPACSVFWVPAVDSISFEKAYREIGKVLGVQGLDDDQADVKSLVKTALSCESVGNWLLIIDNADDLKLLFADPALADHLLFNRKGSILFTTRNYEAAVRLDIREHIIALKEISDAEATKLLQTGLKENQTNDAESTARLGKYEKAEQMHRQALELRKEVLGEKDPDTLNSMNSLAEVLEGQGKYMEAEQMHRKTLQLRKEMLDKQHPDILASMNNLAGVLGSLGKYEEAEQMHRQTLELSKGVLDSENPHTLTCNEPVIYPPGGMSSIRNRVLICK</sequence>
<evidence type="ECO:0000313" key="3">
    <source>
        <dbReference type="Proteomes" id="UP000293360"/>
    </source>
</evidence>
<dbReference type="SUPFAM" id="SSF48452">
    <property type="entry name" value="TPR-like"/>
    <property type="match status" value="1"/>
</dbReference>
<dbReference type="AlphaFoldDB" id="A0A4Q4TVY7"/>
<dbReference type="PANTHER" id="PTHR46082">
    <property type="entry name" value="ATP/GTP-BINDING PROTEIN-RELATED"/>
    <property type="match status" value="1"/>
</dbReference>
<reference evidence="2 3" key="1">
    <citation type="submission" date="2018-06" db="EMBL/GenBank/DDBJ databases">
        <title>Complete Genomes of Monosporascus.</title>
        <authorList>
            <person name="Robinson A.J."/>
            <person name="Natvig D.O."/>
        </authorList>
    </citation>
    <scope>NUCLEOTIDE SEQUENCE [LARGE SCALE GENOMIC DNA]</scope>
    <source>
        <strain evidence="2 3">CBS 110550</strain>
    </source>
</reference>
<organism evidence="2 3">
    <name type="scientific">Monosporascus ibericus</name>
    <dbReference type="NCBI Taxonomy" id="155417"/>
    <lineage>
        <taxon>Eukaryota</taxon>
        <taxon>Fungi</taxon>
        <taxon>Dikarya</taxon>
        <taxon>Ascomycota</taxon>
        <taxon>Pezizomycotina</taxon>
        <taxon>Sordariomycetes</taxon>
        <taxon>Xylariomycetidae</taxon>
        <taxon>Xylariales</taxon>
        <taxon>Xylariales incertae sedis</taxon>
        <taxon>Monosporascus</taxon>
    </lineage>
</organism>
<dbReference type="InterPro" id="IPR027417">
    <property type="entry name" value="P-loop_NTPase"/>
</dbReference>
<dbReference type="InterPro" id="IPR019734">
    <property type="entry name" value="TPR_rpt"/>
</dbReference>
<dbReference type="GO" id="GO:0043531">
    <property type="term" value="F:ADP binding"/>
    <property type="evidence" value="ECO:0007669"/>
    <property type="project" value="InterPro"/>
</dbReference>
<feature type="domain" description="NB-ARC" evidence="1">
    <location>
        <begin position="29"/>
        <end position="184"/>
    </location>
</feature>
<dbReference type="PANTHER" id="PTHR46082:SF6">
    <property type="entry name" value="AAA+ ATPASE DOMAIN-CONTAINING PROTEIN-RELATED"/>
    <property type="match status" value="1"/>
</dbReference>
<dbReference type="InterPro" id="IPR011990">
    <property type="entry name" value="TPR-like_helical_dom_sf"/>
</dbReference>
<dbReference type="SUPFAM" id="SSF52540">
    <property type="entry name" value="P-loop containing nucleoside triphosphate hydrolases"/>
    <property type="match status" value="1"/>
</dbReference>
<comment type="caution">
    <text evidence="2">The sequence shown here is derived from an EMBL/GenBank/DDBJ whole genome shotgun (WGS) entry which is preliminary data.</text>
</comment>
<dbReference type="InterPro" id="IPR053137">
    <property type="entry name" value="NLR-like"/>
</dbReference>
<proteinExistence type="predicted"/>
<dbReference type="SMART" id="SM00028">
    <property type="entry name" value="TPR"/>
    <property type="match status" value="3"/>
</dbReference>
<evidence type="ECO:0000313" key="2">
    <source>
        <dbReference type="EMBL" id="RYP11052.1"/>
    </source>
</evidence>
<dbReference type="EMBL" id="QJNU01000008">
    <property type="protein sequence ID" value="RYP11052.1"/>
    <property type="molecule type" value="Genomic_DNA"/>
</dbReference>
<name>A0A4Q4TVY7_9PEZI</name>
<dbReference type="OrthoDB" id="626167at2759"/>
<gene>
    <name evidence="2" type="ORF">DL764_000280</name>
</gene>
<dbReference type="Pfam" id="PF00931">
    <property type="entry name" value="NB-ARC"/>
    <property type="match status" value="1"/>
</dbReference>
<dbReference type="Gene3D" id="3.40.50.300">
    <property type="entry name" value="P-loop containing nucleotide triphosphate hydrolases"/>
    <property type="match status" value="1"/>
</dbReference>